<name>A0A0A9CLE4_ARUDO</name>
<reference evidence="1" key="1">
    <citation type="submission" date="2014-09" db="EMBL/GenBank/DDBJ databases">
        <authorList>
            <person name="Magalhaes I.L.F."/>
            <person name="Oliveira U."/>
            <person name="Santos F.R."/>
            <person name="Vidigal T.H.D.A."/>
            <person name="Brescovit A.D."/>
            <person name="Santos A.J."/>
        </authorList>
    </citation>
    <scope>NUCLEOTIDE SEQUENCE</scope>
    <source>
        <tissue evidence="1">Shoot tissue taken approximately 20 cm above the soil surface</tissue>
    </source>
</reference>
<dbReference type="AlphaFoldDB" id="A0A0A9CLE4"/>
<evidence type="ECO:0000313" key="1">
    <source>
        <dbReference type="EMBL" id="JAD74190.1"/>
    </source>
</evidence>
<reference evidence="1" key="2">
    <citation type="journal article" date="2015" name="Data Brief">
        <title>Shoot transcriptome of the giant reed, Arundo donax.</title>
        <authorList>
            <person name="Barrero R.A."/>
            <person name="Guerrero F.D."/>
            <person name="Moolhuijzen P."/>
            <person name="Goolsby J.A."/>
            <person name="Tidwell J."/>
            <person name="Bellgard S.E."/>
            <person name="Bellgard M.I."/>
        </authorList>
    </citation>
    <scope>NUCLEOTIDE SEQUENCE</scope>
    <source>
        <tissue evidence="1">Shoot tissue taken approximately 20 cm above the soil surface</tissue>
    </source>
</reference>
<dbReference type="EMBL" id="GBRH01223705">
    <property type="protein sequence ID" value="JAD74190.1"/>
    <property type="molecule type" value="Transcribed_RNA"/>
</dbReference>
<accession>A0A0A9CLE4</accession>
<sequence>MNEPRRLCVYLPKEFSTPLSLKQSQGMSSLRGRVFFYHGMTYEDFKRILR</sequence>
<proteinExistence type="predicted"/>
<organism evidence="1">
    <name type="scientific">Arundo donax</name>
    <name type="common">Giant reed</name>
    <name type="synonym">Donax arundinaceus</name>
    <dbReference type="NCBI Taxonomy" id="35708"/>
    <lineage>
        <taxon>Eukaryota</taxon>
        <taxon>Viridiplantae</taxon>
        <taxon>Streptophyta</taxon>
        <taxon>Embryophyta</taxon>
        <taxon>Tracheophyta</taxon>
        <taxon>Spermatophyta</taxon>
        <taxon>Magnoliopsida</taxon>
        <taxon>Liliopsida</taxon>
        <taxon>Poales</taxon>
        <taxon>Poaceae</taxon>
        <taxon>PACMAD clade</taxon>
        <taxon>Arundinoideae</taxon>
        <taxon>Arundineae</taxon>
        <taxon>Arundo</taxon>
    </lineage>
</organism>
<protein>
    <submittedName>
        <fullName evidence="1">Uncharacterized protein</fullName>
    </submittedName>
</protein>